<dbReference type="RefSeq" id="WP_353542783.1">
    <property type="nucleotide sequence ID" value="NZ_BAABRN010000030.1"/>
</dbReference>
<keyword evidence="2" id="KW-1185">Reference proteome</keyword>
<organism evidence="1 2">
    <name type="scientific">Deinococcus xinjiangensis</name>
    <dbReference type="NCBI Taxonomy" id="457454"/>
    <lineage>
        <taxon>Bacteria</taxon>
        <taxon>Thermotogati</taxon>
        <taxon>Deinococcota</taxon>
        <taxon>Deinococci</taxon>
        <taxon>Deinococcales</taxon>
        <taxon>Deinococcaceae</taxon>
        <taxon>Deinococcus</taxon>
    </lineage>
</organism>
<sequence>MDELAQHLARRAKALGLSSADVQDTDPEQLCAFAEAVLEELAARGYLAGQEEIGCWAAPRSSGN</sequence>
<gene>
    <name evidence="1" type="ORF">Dxin01_02562</name>
</gene>
<comment type="caution">
    <text evidence="1">The sequence shown here is derived from an EMBL/GenBank/DDBJ whole genome shotgun (WGS) entry which is preliminary data.</text>
</comment>
<evidence type="ECO:0000313" key="2">
    <source>
        <dbReference type="Proteomes" id="UP001458946"/>
    </source>
</evidence>
<protein>
    <submittedName>
        <fullName evidence="1">Uncharacterized protein</fullName>
    </submittedName>
</protein>
<evidence type="ECO:0000313" key="1">
    <source>
        <dbReference type="EMBL" id="GAA5502815.1"/>
    </source>
</evidence>
<reference evidence="1 2" key="1">
    <citation type="submission" date="2024-02" db="EMBL/GenBank/DDBJ databases">
        <title>Deinococcus xinjiangensis NBRC 107630.</title>
        <authorList>
            <person name="Ichikawa N."/>
            <person name="Katano-Makiyama Y."/>
            <person name="Hidaka K."/>
        </authorList>
    </citation>
    <scope>NUCLEOTIDE SEQUENCE [LARGE SCALE GENOMIC DNA]</scope>
    <source>
        <strain evidence="1 2">NBRC 107630</strain>
    </source>
</reference>
<dbReference type="Proteomes" id="UP001458946">
    <property type="component" value="Unassembled WGS sequence"/>
</dbReference>
<accession>A0ABP9VC46</accession>
<dbReference type="EMBL" id="BAABRN010000030">
    <property type="protein sequence ID" value="GAA5502815.1"/>
    <property type="molecule type" value="Genomic_DNA"/>
</dbReference>
<proteinExistence type="predicted"/>
<name>A0ABP9VC46_9DEIO</name>